<feature type="transmembrane region" description="Helical" evidence="8">
    <location>
        <begin position="160"/>
        <end position="178"/>
    </location>
</feature>
<evidence type="ECO:0000256" key="7">
    <source>
        <dbReference type="ARBA" id="ARBA00023136"/>
    </source>
</evidence>
<keyword evidence="10" id="KW-1185">Reference proteome</keyword>
<dbReference type="RefSeq" id="WP_407327281.1">
    <property type="nucleotide sequence ID" value="NZ_CP136865.1"/>
</dbReference>
<protein>
    <submittedName>
        <fullName evidence="9">AzlC family ABC transporter permease</fullName>
    </submittedName>
</protein>
<comment type="similarity">
    <text evidence="2">Belongs to the AzlC family.</text>
</comment>
<evidence type="ECO:0000256" key="4">
    <source>
        <dbReference type="ARBA" id="ARBA00022475"/>
    </source>
</evidence>
<feature type="transmembrane region" description="Helical" evidence="8">
    <location>
        <begin position="207"/>
        <end position="223"/>
    </location>
</feature>
<comment type="subcellular location">
    <subcellularLocation>
        <location evidence="1">Cell membrane</location>
        <topology evidence="1">Multi-pass membrane protein</topology>
    </subcellularLocation>
</comment>
<proteinExistence type="inferred from homology"/>
<organism evidence="9 10">
    <name type="scientific">Congregibacter brevis</name>
    <dbReference type="NCBI Taxonomy" id="3081201"/>
    <lineage>
        <taxon>Bacteria</taxon>
        <taxon>Pseudomonadati</taxon>
        <taxon>Pseudomonadota</taxon>
        <taxon>Gammaproteobacteria</taxon>
        <taxon>Cellvibrionales</taxon>
        <taxon>Halieaceae</taxon>
        <taxon>Congregibacter</taxon>
    </lineage>
</organism>
<evidence type="ECO:0000256" key="3">
    <source>
        <dbReference type="ARBA" id="ARBA00022448"/>
    </source>
</evidence>
<evidence type="ECO:0000256" key="8">
    <source>
        <dbReference type="SAM" id="Phobius"/>
    </source>
</evidence>
<evidence type="ECO:0000313" key="9">
    <source>
        <dbReference type="EMBL" id="WOJ96602.1"/>
    </source>
</evidence>
<keyword evidence="4" id="KW-1003">Cell membrane</keyword>
<feature type="transmembrane region" description="Helical" evidence="8">
    <location>
        <begin position="54"/>
        <end position="80"/>
    </location>
</feature>
<evidence type="ECO:0000313" key="10">
    <source>
        <dbReference type="Proteomes" id="UP001626549"/>
    </source>
</evidence>
<name>A0ABZ0IC25_9GAMM</name>
<evidence type="ECO:0000256" key="1">
    <source>
        <dbReference type="ARBA" id="ARBA00004651"/>
    </source>
</evidence>
<keyword evidence="7 8" id="KW-0472">Membrane</keyword>
<feature type="transmembrane region" description="Helical" evidence="8">
    <location>
        <begin position="20"/>
        <end position="42"/>
    </location>
</feature>
<keyword evidence="3" id="KW-0813">Transport</keyword>
<sequence length="228" mass="24622">MSDPYLHLKRGMFESIPLFIPAIPFALVFGVVVGESGIAPWLGWSSSPLMFGGAAQITIVTLLGEGASVAAAVTAALIVGARHLLYSVSIAPRFQGQPAWFRWVGPYVLIDQVFALAMLRKDEEPAAFRAYFLAAGFTFWALWMVCTALGLFVGPLVPESWNISFAAPVLFTALLVTAIDRWEKVLVALLSGAFTMLLADLPNRSGLLVGALLGVLLGLFLEGRRQRL</sequence>
<dbReference type="PANTHER" id="PTHR34979">
    <property type="entry name" value="INNER MEMBRANE PROTEIN YGAZ"/>
    <property type="match status" value="1"/>
</dbReference>
<feature type="transmembrane region" description="Helical" evidence="8">
    <location>
        <begin position="131"/>
        <end position="154"/>
    </location>
</feature>
<evidence type="ECO:0000256" key="6">
    <source>
        <dbReference type="ARBA" id="ARBA00022989"/>
    </source>
</evidence>
<evidence type="ECO:0000256" key="2">
    <source>
        <dbReference type="ARBA" id="ARBA00010735"/>
    </source>
</evidence>
<reference evidence="9 10" key="1">
    <citation type="submission" date="2023-10" db="EMBL/GenBank/DDBJ databases">
        <title>Two novel species belonging to the OM43/NOR5 clade.</title>
        <authorList>
            <person name="Park M."/>
        </authorList>
    </citation>
    <scope>NUCLEOTIDE SEQUENCE [LARGE SCALE GENOMIC DNA]</scope>
    <source>
        <strain evidence="9 10">IMCC45268</strain>
    </source>
</reference>
<evidence type="ECO:0000256" key="5">
    <source>
        <dbReference type="ARBA" id="ARBA00022692"/>
    </source>
</evidence>
<gene>
    <name evidence="9" type="ORF">R0137_15325</name>
</gene>
<dbReference type="InterPro" id="IPR011606">
    <property type="entry name" value="Brnchd-chn_aa_trnsp_permease"/>
</dbReference>
<keyword evidence="6 8" id="KW-1133">Transmembrane helix</keyword>
<accession>A0ABZ0IC25</accession>
<keyword evidence="5 8" id="KW-0812">Transmembrane</keyword>
<dbReference type="PANTHER" id="PTHR34979:SF1">
    <property type="entry name" value="INNER MEMBRANE PROTEIN YGAZ"/>
    <property type="match status" value="1"/>
</dbReference>
<dbReference type="EMBL" id="CP136865">
    <property type="protein sequence ID" value="WOJ96602.1"/>
    <property type="molecule type" value="Genomic_DNA"/>
</dbReference>
<dbReference type="Proteomes" id="UP001626549">
    <property type="component" value="Chromosome"/>
</dbReference>
<dbReference type="Pfam" id="PF03591">
    <property type="entry name" value="AzlC"/>
    <property type="match status" value="1"/>
</dbReference>
<feature type="transmembrane region" description="Helical" evidence="8">
    <location>
        <begin position="100"/>
        <end position="119"/>
    </location>
</feature>